<reference evidence="2" key="1">
    <citation type="journal article" date="2020" name="Nature">
        <title>Giant virus diversity and host interactions through global metagenomics.</title>
        <authorList>
            <person name="Schulz F."/>
            <person name="Roux S."/>
            <person name="Paez-Espino D."/>
            <person name="Jungbluth S."/>
            <person name="Walsh D.A."/>
            <person name="Denef V.J."/>
            <person name="McMahon K.D."/>
            <person name="Konstantinidis K.T."/>
            <person name="Eloe-Fadrosh E.A."/>
            <person name="Kyrpides N.C."/>
            <person name="Woyke T."/>
        </authorList>
    </citation>
    <scope>NUCLEOTIDE SEQUENCE</scope>
    <source>
        <strain evidence="2">GVMAG-S-ERX555907-63</strain>
    </source>
</reference>
<dbReference type="EMBL" id="MN741018">
    <property type="protein sequence ID" value="QHU22834.1"/>
    <property type="molecule type" value="Genomic_DNA"/>
</dbReference>
<accession>A0A6C0L283</accession>
<feature type="compositionally biased region" description="Basic residues" evidence="1">
    <location>
        <begin position="1"/>
        <end position="15"/>
    </location>
</feature>
<evidence type="ECO:0000256" key="1">
    <source>
        <dbReference type="SAM" id="MobiDB-lite"/>
    </source>
</evidence>
<name>A0A6C0L283_9ZZZZ</name>
<feature type="region of interest" description="Disordered" evidence="1">
    <location>
        <begin position="1"/>
        <end position="20"/>
    </location>
</feature>
<feature type="region of interest" description="Disordered" evidence="1">
    <location>
        <begin position="411"/>
        <end position="435"/>
    </location>
</feature>
<dbReference type="AlphaFoldDB" id="A0A6C0L283"/>
<protein>
    <submittedName>
        <fullName evidence="2">Uncharacterized protein</fullName>
    </submittedName>
</protein>
<organism evidence="2">
    <name type="scientific">viral metagenome</name>
    <dbReference type="NCBI Taxonomy" id="1070528"/>
    <lineage>
        <taxon>unclassified sequences</taxon>
        <taxon>metagenomes</taxon>
        <taxon>organismal metagenomes</taxon>
    </lineage>
</organism>
<feature type="compositionally biased region" description="Basic and acidic residues" evidence="1">
    <location>
        <begin position="419"/>
        <end position="435"/>
    </location>
</feature>
<evidence type="ECO:0000313" key="2">
    <source>
        <dbReference type="EMBL" id="QHU22834.1"/>
    </source>
</evidence>
<sequence>MKTRKRTVKSSRKTLKGGTSNSDCILDDNIADMVGPASPRELHENVEVFTLPDAYGKITKLQNVWARNNNGAEFCWMNTVLYLFMCNKYVTDIFFSRINNLEHIYPEAKQIDGTVDPSIDFVKQYELENPNKTELAKYENLYVFAYDIWEFDFNWNTKIWNSELYKVFYDHFNFYNQGESKEDNIQYGQQGPAFDAFNLFLSVFERTDAALPPNATNEDSNLQRKDWKKLIGETNWVVSSKKELCEFLKGNTNAIIKASTTGYTCIGFIMSAVPYLPNNQNRTTGVSHYICYARITSQIWRKFNKGKTENDELLENIIPNNLNSTMSSFFGTVQKKGHVVHGLFVRNDFLPKNNENVVETNLTYYSDDLIRKQNLLKWMKDVYANFDEQNTDSTTKDSDFKQDATKMALNATNDASEDAEPKERGDTGSIEQKDDADLQMAKDLQGKLDADAARVLSDADAAQALRNEEYIIDNTFDELAWM</sequence>
<proteinExistence type="predicted"/>